<dbReference type="EMBL" id="BNDX01000008">
    <property type="protein sequence ID" value="GHI31241.1"/>
    <property type="molecule type" value="Genomic_DNA"/>
</dbReference>
<name>A0ABQ3Q1T4_9ACTN</name>
<accession>A0ABQ3Q1T4</accession>
<evidence type="ECO:0000313" key="3">
    <source>
        <dbReference type="Proteomes" id="UP001052655"/>
    </source>
</evidence>
<feature type="compositionally biased region" description="Basic and acidic residues" evidence="1">
    <location>
        <begin position="315"/>
        <end position="343"/>
    </location>
</feature>
<evidence type="ECO:0000256" key="1">
    <source>
        <dbReference type="SAM" id="MobiDB-lite"/>
    </source>
</evidence>
<feature type="region of interest" description="Disordered" evidence="1">
    <location>
        <begin position="14"/>
        <end position="48"/>
    </location>
</feature>
<gene>
    <name evidence="2" type="ORF">Sdagh_29710</name>
</gene>
<keyword evidence="3" id="KW-1185">Reference proteome</keyword>
<feature type="region of interest" description="Disordered" evidence="1">
    <location>
        <begin position="315"/>
        <end position="350"/>
    </location>
</feature>
<evidence type="ECO:0000313" key="2">
    <source>
        <dbReference type="EMBL" id="GHI31241.1"/>
    </source>
</evidence>
<evidence type="ECO:0008006" key="4">
    <source>
        <dbReference type="Google" id="ProtNLM"/>
    </source>
</evidence>
<sequence>MNLLMESPGLRAGALTSCGGNSMRGRDERSDGQTVNRPGAAPPVPVARTEGLASGAGRVETAGTHSPQAVAALQRTAGNAAVAATMAVQRRPRGERGETASQAPQPTVQRMFNKLKNAMSGTSSTPAAAQVMVRVGGEDLPMTRQGAFYVYRTDQGGQAFIHDIAVRNGVLNDDLTGYVMRYRAGGLALYRGIPRWHATWHDVNGAGVMNPLGRGNAPDFDTHNTSFIPFSPDEGVARSAAVAATGMGERDRIEYVNGYSRSNGQFFIGLLATVVAGPGQDVAFFNGSEIQLRGPVRGFDTEHFRMSTDVMEALRGRAGDPPEPLGETRPHTPDEDQKKDFARQHGALLP</sequence>
<proteinExistence type="predicted"/>
<comment type="caution">
    <text evidence="2">The sequence shown here is derived from an EMBL/GenBank/DDBJ whole genome shotgun (WGS) entry which is preliminary data.</text>
</comment>
<protein>
    <recommendedName>
        <fullName evidence="4">Lipoprotein</fullName>
    </recommendedName>
</protein>
<reference evidence="2" key="1">
    <citation type="submission" date="2024-05" db="EMBL/GenBank/DDBJ databases">
        <title>Whole genome shotgun sequence of Streptomyces daghestanicus NBRC 12762.</title>
        <authorList>
            <person name="Komaki H."/>
            <person name="Tamura T."/>
        </authorList>
    </citation>
    <scope>NUCLEOTIDE SEQUENCE</scope>
    <source>
        <strain evidence="2">NBRC 12762</strain>
    </source>
</reference>
<organism evidence="2 3">
    <name type="scientific">Streptomyces daghestanicus</name>
    <dbReference type="NCBI Taxonomy" id="66885"/>
    <lineage>
        <taxon>Bacteria</taxon>
        <taxon>Bacillati</taxon>
        <taxon>Actinomycetota</taxon>
        <taxon>Actinomycetes</taxon>
        <taxon>Kitasatosporales</taxon>
        <taxon>Streptomycetaceae</taxon>
        <taxon>Streptomyces</taxon>
    </lineage>
</organism>
<dbReference type="Proteomes" id="UP001052655">
    <property type="component" value="Unassembled WGS sequence"/>
</dbReference>